<dbReference type="InterPro" id="IPR036390">
    <property type="entry name" value="WH_DNA-bd_sf"/>
</dbReference>
<protein>
    <recommendedName>
        <fullName evidence="2">Selenocysteine-specific elongation factor</fullName>
    </recommendedName>
    <alternativeName>
        <fullName evidence="8">SelB translation factor</fullName>
    </alternativeName>
</protein>
<dbReference type="RefSeq" id="WP_380165888.1">
    <property type="nucleotide sequence ID" value="NZ_JBHTNU010000012.1"/>
</dbReference>
<dbReference type="PANTHER" id="PTHR43721:SF11">
    <property type="entry name" value="SELENOCYSTEINE-SPECIFIC ELONGATION FACTOR"/>
    <property type="match status" value="1"/>
</dbReference>
<comment type="function">
    <text evidence="7">Translation factor necessary for the incorporation of selenocysteine into proteins. It probably replaces EF-Tu for the insertion of selenocysteine directed by the UGA codon. SelB binds GTP and GDP.</text>
</comment>
<dbReference type="InterPro" id="IPR009000">
    <property type="entry name" value="Transl_B-barrel_sf"/>
</dbReference>
<dbReference type="PROSITE" id="PS51722">
    <property type="entry name" value="G_TR_2"/>
    <property type="match status" value="1"/>
</dbReference>
<dbReference type="Pfam" id="PF09106">
    <property type="entry name" value="WHD_2nd_SelB"/>
    <property type="match status" value="1"/>
</dbReference>
<dbReference type="Gene3D" id="1.10.10.2770">
    <property type="match status" value="1"/>
</dbReference>
<feature type="domain" description="Tr-type G" evidence="9">
    <location>
        <begin position="3"/>
        <end position="176"/>
    </location>
</feature>
<evidence type="ECO:0000313" key="11">
    <source>
        <dbReference type="Proteomes" id="UP001597282"/>
    </source>
</evidence>
<dbReference type="Gene3D" id="1.10.10.10">
    <property type="entry name" value="Winged helix-like DNA-binding domain superfamily/Winged helix DNA-binding domain"/>
    <property type="match status" value="1"/>
</dbReference>
<dbReference type="Pfam" id="PF09107">
    <property type="entry name" value="WHD_3rd_SelB"/>
    <property type="match status" value="1"/>
</dbReference>
<dbReference type="Proteomes" id="UP001597282">
    <property type="component" value="Unassembled WGS sequence"/>
</dbReference>
<dbReference type="CDD" id="cd15491">
    <property type="entry name" value="selB_III"/>
    <property type="match status" value="1"/>
</dbReference>
<evidence type="ECO:0000256" key="7">
    <source>
        <dbReference type="ARBA" id="ARBA00025526"/>
    </source>
</evidence>
<evidence type="ECO:0000256" key="4">
    <source>
        <dbReference type="ARBA" id="ARBA00022741"/>
    </source>
</evidence>
<dbReference type="SUPFAM" id="SSF46785">
    <property type="entry name" value="Winged helix' DNA-binding domain"/>
    <property type="match status" value="2"/>
</dbReference>
<dbReference type="NCBIfam" id="TIGR00475">
    <property type="entry name" value="selB"/>
    <property type="match status" value="1"/>
</dbReference>
<dbReference type="InterPro" id="IPR057335">
    <property type="entry name" value="Beta-barrel_SelB"/>
</dbReference>
<organism evidence="10 11">
    <name type="scientific">Kroppenstedtia sanguinis</name>
    <dbReference type="NCBI Taxonomy" id="1380684"/>
    <lineage>
        <taxon>Bacteria</taxon>
        <taxon>Bacillati</taxon>
        <taxon>Bacillota</taxon>
        <taxon>Bacilli</taxon>
        <taxon>Bacillales</taxon>
        <taxon>Thermoactinomycetaceae</taxon>
        <taxon>Kroppenstedtia</taxon>
    </lineage>
</organism>
<comment type="subcellular location">
    <subcellularLocation>
        <location evidence="1">Cytoplasm</location>
    </subcellularLocation>
</comment>
<keyword evidence="5" id="KW-0648">Protein biosynthesis</keyword>
<dbReference type="InterPro" id="IPR004535">
    <property type="entry name" value="Transl_elong_SelB"/>
</dbReference>
<keyword evidence="3" id="KW-0963">Cytoplasm</keyword>
<proteinExistence type="predicted"/>
<keyword evidence="11" id="KW-1185">Reference proteome</keyword>
<keyword evidence="6" id="KW-0342">GTP-binding</keyword>
<gene>
    <name evidence="10" type="primary">selB</name>
    <name evidence="10" type="ORF">ACFQ4Y_12190</name>
</gene>
<evidence type="ECO:0000259" key="9">
    <source>
        <dbReference type="PROSITE" id="PS51722"/>
    </source>
</evidence>
<dbReference type="Pfam" id="PF25461">
    <property type="entry name" value="Beta-barrel_SelB"/>
    <property type="match status" value="1"/>
</dbReference>
<reference evidence="11" key="1">
    <citation type="journal article" date="2019" name="Int. J. Syst. Evol. Microbiol.">
        <title>The Global Catalogue of Microorganisms (GCM) 10K type strain sequencing project: providing services to taxonomists for standard genome sequencing and annotation.</title>
        <authorList>
            <consortium name="The Broad Institute Genomics Platform"/>
            <consortium name="The Broad Institute Genome Sequencing Center for Infectious Disease"/>
            <person name="Wu L."/>
            <person name="Ma J."/>
        </authorList>
    </citation>
    <scope>NUCLEOTIDE SEQUENCE [LARGE SCALE GENOMIC DNA]</scope>
    <source>
        <strain evidence="11">S1</strain>
    </source>
</reference>
<evidence type="ECO:0000256" key="2">
    <source>
        <dbReference type="ARBA" id="ARBA00015953"/>
    </source>
</evidence>
<evidence type="ECO:0000256" key="8">
    <source>
        <dbReference type="ARBA" id="ARBA00031615"/>
    </source>
</evidence>
<keyword evidence="10" id="KW-0251">Elongation factor</keyword>
<dbReference type="InterPro" id="IPR000795">
    <property type="entry name" value="T_Tr_GTP-bd_dom"/>
</dbReference>
<dbReference type="SUPFAM" id="SSF52540">
    <property type="entry name" value="P-loop containing nucleoside triphosphate hydrolases"/>
    <property type="match status" value="1"/>
</dbReference>
<accession>A0ABW4CDT5</accession>
<dbReference type="Pfam" id="PF03144">
    <property type="entry name" value="GTP_EFTU_D2"/>
    <property type="match status" value="1"/>
</dbReference>
<evidence type="ECO:0000256" key="1">
    <source>
        <dbReference type="ARBA" id="ARBA00004496"/>
    </source>
</evidence>
<dbReference type="InterPro" id="IPR004161">
    <property type="entry name" value="EFTu-like_2"/>
</dbReference>
<dbReference type="PANTHER" id="PTHR43721">
    <property type="entry name" value="ELONGATION FACTOR TU-RELATED"/>
    <property type="match status" value="1"/>
</dbReference>
<dbReference type="CDD" id="cd04171">
    <property type="entry name" value="SelB"/>
    <property type="match status" value="1"/>
</dbReference>
<dbReference type="SUPFAM" id="SSF50447">
    <property type="entry name" value="Translation proteins"/>
    <property type="match status" value="1"/>
</dbReference>
<dbReference type="EMBL" id="JBHTNU010000012">
    <property type="protein sequence ID" value="MFD1427666.1"/>
    <property type="molecule type" value="Genomic_DNA"/>
</dbReference>
<dbReference type="InterPro" id="IPR050055">
    <property type="entry name" value="EF-Tu_GTPase"/>
</dbReference>
<dbReference type="Pfam" id="PF00009">
    <property type="entry name" value="GTP_EFTU"/>
    <property type="match status" value="1"/>
</dbReference>
<dbReference type="InterPro" id="IPR027417">
    <property type="entry name" value="P-loop_NTPase"/>
</dbReference>
<sequence length="637" mass="70641">MEAKRYVIGTAGHIDHGKTRLTQALTGVNTDRLKEEQERKISIEPGFAPLTLPSGMTVSIIDIPGHEKLIRQMVAGVTGIDFVLLVVAADEGVMPQTQEHLAILDLLGVKNGLLLLSKIDQADPELLPIIEEDLRELTRNTFLEGAPLLRISSTTGEGIDRLLQVLDAKLPGIEQRKSEAPFRLPVDRSFMIQGAGTVVTGTVQSGSTGPGEELEVLPGGKRVKVRQAQIHSQSVPRVAAGQRAALNLSGIHRGEVSRGQTVGQPGIWSPSHRIDIRACSLPDLGFSLRQRCQITLMIGTSEVFAKLILYDRKEWKPGEEIYASLVLREPVVAAHGDRFILRRPSPPTTIGGGEVAEAVAIKRKISPAAAEQIRQIWQGGLSARILRALDRTLLLTFREIQSISGEGDVALHRELKALEKAGQILPVASGFVSASTLVRVEKEMKDWLTSYHQEHPMWPGVPKAEWSARFLPTLDPPEVNILLARWERQRLLNQQDEYIALPSFTPNLPEQWKAAAAQVVHRLHQEGWTPTEWETLFAEAGIPATSREDIRGYLIRKEIVVPLTEKLLMHRKAYDSAVNLTIQTIHREGSLSMQQAKECFGLSRKYLIPLLEWMDKKGITRRVGDQRILIPEDQASP</sequence>
<dbReference type="SUPFAM" id="SSF50465">
    <property type="entry name" value="EF-Tu/eEF-1alpha/eIF2-gamma C-terminal domain"/>
    <property type="match status" value="1"/>
</dbReference>
<dbReference type="InterPro" id="IPR036388">
    <property type="entry name" value="WH-like_DNA-bd_sf"/>
</dbReference>
<dbReference type="InterPro" id="IPR015190">
    <property type="entry name" value="Elong_fac_SelB-wing-hlx_typ-2"/>
</dbReference>
<comment type="caution">
    <text evidence="10">The sequence shown here is derived from an EMBL/GenBank/DDBJ whole genome shotgun (WGS) entry which is preliminary data.</text>
</comment>
<dbReference type="Gene3D" id="2.40.30.10">
    <property type="entry name" value="Translation factors"/>
    <property type="match status" value="1"/>
</dbReference>
<evidence type="ECO:0000256" key="6">
    <source>
        <dbReference type="ARBA" id="ARBA00023134"/>
    </source>
</evidence>
<evidence type="ECO:0000256" key="5">
    <source>
        <dbReference type="ARBA" id="ARBA00022917"/>
    </source>
</evidence>
<dbReference type="InterPro" id="IPR015191">
    <property type="entry name" value="SelB_WHD4"/>
</dbReference>
<dbReference type="GO" id="GO:0003746">
    <property type="term" value="F:translation elongation factor activity"/>
    <property type="evidence" value="ECO:0007669"/>
    <property type="project" value="UniProtKB-KW"/>
</dbReference>
<name>A0ABW4CDT5_9BACL</name>
<evidence type="ECO:0000256" key="3">
    <source>
        <dbReference type="ARBA" id="ARBA00022490"/>
    </source>
</evidence>
<keyword evidence="4" id="KW-0547">Nucleotide-binding</keyword>
<dbReference type="Gene3D" id="3.40.50.300">
    <property type="entry name" value="P-loop containing nucleotide triphosphate hydrolases"/>
    <property type="match status" value="1"/>
</dbReference>
<dbReference type="InterPro" id="IPR009001">
    <property type="entry name" value="Transl_elong_EF1A/Init_IF2_C"/>
</dbReference>
<evidence type="ECO:0000313" key="10">
    <source>
        <dbReference type="EMBL" id="MFD1427666.1"/>
    </source>
</evidence>